<dbReference type="SMART" id="SM00256">
    <property type="entry name" value="FBOX"/>
    <property type="match status" value="1"/>
</dbReference>
<dbReference type="OrthoDB" id="2322499at2759"/>
<keyword evidence="4" id="KW-1185">Reference proteome</keyword>
<sequence>MERRSLRPHKAPAKEHAADTDEDDGAQDGRDPDAPPPKKVIRRTPTVKNTQSKASSKTERIRGKRGKLESMNDMPFDILCEIFAHLSLVDILHLSRTSKALRNFLMHRSASHIWKNARSQIDGLPDCPNDLSEPHYANLIYSPTCHYQDEMAALGTLAQEEEWRISKETEFMARIEHVIKCSWGEEVALHEARSSKRSWCRLSALSEHKLVKQPRELTDQIWGNIKAAVIEFMENVKAERLEWEYMATVNNRGKVLLEVLKNYASSLPLDSVLPPLADVADLPSFRSIIEDTPIEEDVLEAHFDEPMLSFPEIVETWRTSKDAELVAMLKAGDEIEAEV</sequence>
<evidence type="ECO:0000256" key="1">
    <source>
        <dbReference type="SAM" id="MobiDB-lite"/>
    </source>
</evidence>
<protein>
    <recommendedName>
        <fullName evidence="2">F-box domain-containing protein</fullName>
    </recommendedName>
</protein>
<dbReference type="SUPFAM" id="SSF81383">
    <property type="entry name" value="F-box domain"/>
    <property type="match status" value="1"/>
</dbReference>
<dbReference type="InterPro" id="IPR001810">
    <property type="entry name" value="F-box_dom"/>
</dbReference>
<feature type="compositionally biased region" description="Basic and acidic residues" evidence="1">
    <location>
        <begin position="56"/>
        <end position="67"/>
    </location>
</feature>
<organism evidence="3 4">
    <name type="scientific">Asterophora parasitica</name>
    <dbReference type="NCBI Taxonomy" id="117018"/>
    <lineage>
        <taxon>Eukaryota</taxon>
        <taxon>Fungi</taxon>
        <taxon>Dikarya</taxon>
        <taxon>Basidiomycota</taxon>
        <taxon>Agaricomycotina</taxon>
        <taxon>Agaricomycetes</taxon>
        <taxon>Agaricomycetidae</taxon>
        <taxon>Agaricales</taxon>
        <taxon>Tricholomatineae</taxon>
        <taxon>Lyophyllaceae</taxon>
        <taxon>Asterophora</taxon>
    </lineage>
</organism>
<evidence type="ECO:0000259" key="2">
    <source>
        <dbReference type="PROSITE" id="PS50181"/>
    </source>
</evidence>
<evidence type="ECO:0000313" key="4">
    <source>
        <dbReference type="Proteomes" id="UP000775547"/>
    </source>
</evidence>
<gene>
    <name evidence="3" type="ORF">DXG03_002830</name>
</gene>
<feature type="domain" description="F-box" evidence="2">
    <location>
        <begin position="68"/>
        <end position="117"/>
    </location>
</feature>
<dbReference type="InterPro" id="IPR036047">
    <property type="entry name" value="F-box-like_dom_sf"/>
</dbReference>
<dbReference type="Proteomes" id="UP000775547">
    <property type="component" value="Unassembled WGS sequence"/>
</dbReference>
<name>A0A9P7G2G9_9AGAR</name>
<feature type="region of interest" description="Disordered" evidence="1">
    <location>
        <begin position="1"/>
        <end position="67"/>
    </location>
</feature>
<dbReference type="CDD" id="cd09917">
    <property type="entry name" value="F-box_SF"/>
    <property type="match status" value="1"/>
</dbReference>
<evidence type="ECO:0000313" key="3">
    <source>
        <dbReference type="EMBL" id="KAG5642398.1"/>
    </source>
</evidence>
<dbReference type="AlphaFoldDB" id="A0A9P7G2G9"/>
<reference evidence="3" key="1">
    <citation type="submission" date="2020-07" db="EMBL/GenBank/DDBJ databases">
        <authorList>
            <person name="Nieuwenhuis M."/>
            <person name="Van De Peppel L.J.J."/>
        </authorList>
    </citation>
    <scope>NUCLEOTIDE SEQUENCE</scope>
    <source>
        <strain evidence="3">AP01</strain>
        <tissue evidence="3">Mycelium</tissue>
    </source>
</reference>
<feature type="compositionally biased region" description="Basic residues" evidence="1">
    <location>
        <begin position="1"/>
        <end position="11"/>
    </location>
</feature>
<accession>A0A9P7G2G9</accession>
<dbReference type="PROSITE" id="PS50181">
    <property type="entry name" value="FBOX"/>
    <property type="match status" value="1"/>
</dbReference>
<dbReference type="EMBL" id="JABCKV010000188">
    <property type="protein sequence ID" value="KAG5642398.1"/>
    <property type="molecule type" value="Genomic_DNA"/>
</dbReference>
<proteinExistence type="predicted"/>
<comment type="caution">
    <text evidence="3">The sequence shown here is derived from an EMBL/GenBank/DDBJ whole genome shotgun (WGS) entry which is preliminary data.</text>
</comment>
<reference evidence="3" key="2">
    <citation type="submission" date="2021-10" db="EMBL/GenBank/DDBJ databases">
        <title>Phylogenomics reveals ancestral predisposition of the termite-cultivated fungus Termitomyces towards a domesticated lifestyle.</title>
        <authorList>
            <person name="Auxier B."/>
            <person name="Grum-Grzhimaylo A."/>
            <person name="Cardenas M.E."/>
            <person name="Lodge J.D."/>
            <person name="Laessoe T."/>
            <person name="Pedersen O."/>
            <person name="Smith M.E."/>
            <person name="Kuyper T.W."/>
            <person name="Franco-Molano E.A."/>
            <person name="Baroni T.J."/>
            <person name="Aanen D.K."/>
        </authorList>
    </citation>
    <scope>NUCLEOTIDE SEQUENCE</scope>
    <source>
        <strain evidence="3">AP01</strain>
        <tissue evidence="3">Mycelium</tissue>
    </source>
</reference>
<dbReference type="Pfam" id="PF00646">
    <property type="entry name" value="F-box"/>
    <property type="match status" value="1"/>
</dbReference>
<feature type="compositionally biased region" description="Polar residues" evidence="1">
    <location>
        <begin position="46"/>
        <end position="55"/>
    </location>
</feature>